<reference evidence="2 3" key="1">
    <citation type="submission" date="2017-05" db="EMBL/GenBank/DDBJ databases">
        <title>Genome of assembly of the Bengalese finch, Lonchura striata domestica.</title>
        <authorList>
            <person name="Colquitt B.M."/>
            <person name="Brainard M.S."/>
        </authorList>
    </citation>
    <scope>NUCLEOTIDE SEQUENCE [LARGE SCALE GENOMIC DNA]</scope>
    <source>
        <strain evidence="2">White83orange57</strain>
    </source>
</reference>
<evidence type="ECO:0000313" key="2">
    <source>
        <dbReference type="EMBL" id="OWK52929.1"/>
    </source>
</evidence>
<dbReference type="AlphaFoldDB" id="A0A218UGQ7"/>
<gene>
    <name evidence="2" type="ORF">RLOC_00006284</name>
</gene>
<evidence type="ECO:0000256" key="1">
    <source>
        <dbReference type="SAM" id="MobiDB-lite"/>
    </source>
</evidence>
<dbReference type="EMBL" id="MUZQ01000313">
    <property type="protein sequence ID" value="OWK52929.1"/>
    <property type="molecule type" value="Genomic_DNA"/>
</dbReference>
<protein>
    <submittedName>
        <fullName evidence="2">Uncharacterized protein</fullName>
    </submittedName>
</protein>
<feature type="region of interest" description="Disordered" evidence="1">
    <location>
        <begin position="65"/>
        <end position="91"/>
    </location>
</feature>
<evidence type="ECO:0000313" key="3">
    <source>
        <dbReference type="Proteomes" id="UP000197619"/>
    </source>
</evidence>
<comment type="caution">
    <text evidence="2">The sequence shown here is derived from an EMBL/GenBank/DDBJ whole genome shotgun (WGS) entry which is preliminary data.</text>
</comment>
<dbReference type="Proteomes" id="UP000197619">
    <property type="component" value="Unassembled WGS sequence"/>
</dbReference>
<accession>A0A218UGQ7</accession>
<feature type="compositionally biased region" description="Basic residues" evidence="1">
    <location>
        <begin position="74"/>
        <end position="91"/>
    </location>
</feature>
<sequence>MPPGRRGGALALPAPAAALLGRSREPPRPAASLARPAASPCFSAVSTLAQAPRLRAPLRCREMQENTEASGQNRRWRCPSRLPARRSRGARRRELTVAVSLGCCAERNQAAKPQVSLLPDPLRCWCGTADPEAESYSGDITKCCPCHQSYL</sequence>
<proteinExistence type="predicted"/>
<keyword evidence="3" id="KW-1185">Reference proteome</keyword>
<organism evidence="2 3">
    <name type="scientific">Lonchura striata</name>
    <name type="common">white-rumped munia</name>
    <dbReference type="NCBI Taxonomy" id="40157"/>
    <lineage>
        <taxon>Eukaryota</taxon>
        <taxon>Metazoa</taxon>
        <taxon>Chordata</taxon>
        <taxon>Craniata</taxon>
        <taxon>Vertebrata</taxon>
        <taxon>Euteleostomi</taxon>
        <taxon>Archelosauria</taxon>
        <taxon>Archosauria</taxon>
        <taxon>Dinosauria</taxon>
        <taxon>Saurischia</taxon>
        <taxon>Theropoda</taxon>
        <taxon>Coelurosauria</taxon>
        <taxon>Aves</taxon>
        <taxon>Neognathae</taxon>
        <taxon>Neoaves</taxon>
        <taxon>Telluraves</taxon>
        <taxon>Australaves</taxon>
        <taxon>Passeriformes</taxon>
        <taxon>Passeroidea</taxon>
        <taxon>Estrildidae</taxon>
        <taxon>Estrildinae</taxon>
        <taxon>Lonchura</taxon>
    </lineage>
</organism>
<name>A0A218UGQ7_9PASE</name>